<dbReference type="EMBL" id="BQKY01000012">
    <property type="protein sequence ID" value="GJN92717.1"/>
    <property type="molecule type" value="Genomic_DNA"/>
</dbReference>
<feature type="transmembrane region" description="Helical" evidence="2">
    <location>
        <begin position="438"/>
        <end position="455"/>
    </location>
</feature>
<evidence type="ECO:0000256" key="2">
    <source>
        <dbReference type="SAM" id="Phobius"/>
    </source>
</evidence>
<feature type="transmembrane region" description="Helical" evidence="2">
    <location>
        <begin position="66"/>
        <end position="89"/>
    </location>
</feature>
<sequence>MGLLDRFRRKKKGIALSDDEKGYLYEQDPQRERRQRPGPRKEVSGSMQRYISNWAPPPNLIRALRFILYALTSASALTTAALCLSVVVYYNTHGPVIKPAWGSLIADIVFGLATPFILFGTMLVTPRLFRPGSFLDIINQTRTELLMLFALAAIWISGALALASDLRGQENCLWDGYWHYPKPSDFQDACDRINWSVALAYTTFGLTALQMVIIWAFALYILLYLDQDVLTERTNSMGTRAHLARERALQQRRVLRAAREAGVSTAGPRRSSRSSSFAAPDADEGSPGPMAGGVFASRSVPSSLGTQQARGVGGPMMGGSAPAVHVTGPNGSTEMVQERSGSSHSNGRDSVVRFEDEQPGPDGHAWIRREGPGVERADEEAMDPFEDQRGGYYGFENEEGLTSGRERERTMVLGRLTHYALDIVFFSTVLAGVKRHTGMQSVGFASLFAAVLVYGQRTGVDADYDSGGRSSTLSPGSLITPLSTRWAAAGLVSPLA</sequence>
<feature type="region of interest" description="Disordered" evidence="1">
    <location>
        <begin position="20"/>
        <end position="44"/>
    </location>
</feature>
<feature type="compositionally biased region" description="Polar residues" evidence="1">
    <location>
        <begin position="299"/>
        <end position="309"/>
    </location>
</feature>
<protein>
    <recommendedName>
        <fullName evidence="5">MARVEL domain-containing protein</fullName>
    </recommendedName>
</protein>
<feature type="region of interest" description="Disordered" evidence="1">
    <location>
        <begin position="259"/>
        <end position="378"/>
    </location>
</feature>
<evidence type="ECO:0000256" key="1">
    <source>
        <dbReference type="SAM" id="MobiDB-lite"/>
    </source>
</evidence>
<feature type="compositionally biased region" description="Polar residues" evidence="1">
    <location>
        <begin position="329"/>
        <end position="345"/>
    </location>
</feature>
<keyword evidence="4" id="KW-1185">Reference proteome</keyword>
<reference evidence="3 4" key="1">
    <citation type="submission" date="2021-12" db="EMBL/GenBank/DDBJ databases">
        <title>High titer production of polyol ester of fatty acids by Rhodotorula paludigena BS15 towards product separation-free biomass refinery.</title>
        <authorList>
            <person name="Mano J."/>
            <person name="Ono H."/>
            <person name="Tanaka T."/>
            <person name="Naito K."/>
            <person name="Sushida H."/>
            <person name="Ike M."/>
            <person name="Tokuyasu K."/>
            <person name="Kitaoka M."/>
        </authorList>
    </citation>
    <scope>NUCLEOTIDE SEQUENCE [LARGE SCALE GENOMIC DNA]</scope>
    <source>
        <strain evidence="3 4">BS15</strain>
    </source>
</reference>
<comment type="caution">
    <text evidence="3">The sequence shown here is derived from an EMBL/GenBank/DDBJ whole genome shotgun (WGS) entry which is preliminary data.</text>
</comment>
<dbReference type="InterPro" id="IPR013726">
    <property type="entry name" value="Mitofissin"/>
</dbReference>
<feature type="compositionally biased region" description="Basic and acidic residues" evidence="1">
    <location>
        <begin position="346"/>
        <end position="356"/>
    </location>
</feature>
<evidence type="ECO:0000313" key="4">
    <source>
        <dbReference type="Proteomes" id="UP001342314"/>
    </source>
</evidence>
<dbReference type="AlphaFoldDB" id="A0AAV5GT88"/>
<feature type="transmembrane region" description="Helical" evidence="2">
    <location>
        <begin position="412"/>
        <end position="432"/>
    </location>
</feature>
<gene>
    <name evidence="3" type="ORF">Rhopal_005753-T1</name>
</gene>
<dbReference type="Pfam" id="PF08520">
    <property type="entry name" value="Mitofissin"/>
    <property type="match status" value="1"/>
</dbReference>
<evidence type="ECO:0008006" key="5">
    <source>
        <dbReference type="Google" id="ProtNLM"/>
    </source>
</evidence>
<feature type="compositionally biased region" description="Basic and acidic residues" evidence="1">
    <location>
        <begin position="365"/>
        <end position="376"/>
    </location>
</feature>
<keyword evidence="2" id="KW-0472">Membrane</keyword>
<dbReference type="Proteomes" id="UP001342314">
    <property type="component" value="Unassembled WGS sequence"/>
</dbReference>
<proteinExistence type="predicted"/>
<keyword evidence="2" id="KW-0812">Transmembrane</keyword>
<feature type="transmembrane region" description="Helical" evidence="2">
    <location>
        <begin position="101"/>
        <end position="124"/>
    </location>
</feature>
<name>A0AAV5GT88_9BASI</name>
<accession>A0AAV5GT88</accession>
<feature type="transmembrane region" description="Helical" evidence="2">
    <location>
        <begin position="204"/>
        <end position="225"/>
    </location>
</feature>
<feature type="compositionally biased region" description="Basic and acidic residues" evidence="1">
    <location>
        <begin position="20"/>
        <end position="32"/>
    </location>
</feature>
<evidence type="ECO:0000313" key="3">
    <source>
        <dbReference type="EMBL" id="GJN92717.1"/>
    </source>
</evidence>
<feature type="transmembrane region" description="Helical" evidence="2">
    <location>
        <begin position="145"/>
        <end position="164"/>
    </location>
</feature>
<keyword evidence="2" id="KW-1133">Transmembrane helix</keyword>
<organism evidence="3 4">
    <name type="scientific">Rhodotorula paludigena</name>
    <dbReference type="NCBI Taxonomy" id="86838"/>
    <lineage>
        <taxon>Eukaryota</taxon>
        <taxon>Fungi</taxon>
        <taxon>Dikarya</taxon>
        <taxon>Basidiomycota</taxon>
        <taxon>Pucciniomycotina</taxon>
        <taxon>Microbotryomycetes</taxon>
        <taxon>Sporidiobolales</taxon>
        <taxon>Sporidiobolaceae</taxon>
        <taxon>Rhodotorula</taxon>
    </lineage>
</organism>